<dbReference type="EMBL" id="MU277191">
    <property type="protein sequence ID" value="KAI0066867.1"/>
    <property type="molecule type" value="Genomic_DNA"/>
</dbReference>
<accession>A0ACB8TEM9</accession>
<gene>
    <name evidence="1" type="ORF">BV25DRAFT_1819982</name>
</gene>
<evidence type="ECO:0000313" key="1">
    <source>
        <dbReference type="EMBL" id="KAI0066867.1"/>
    </source>
</evidence>
<dbReference type="Proteomes" id="UP000814140">
    <property type="component" value="Unassembled WGS sequence"/>
</dbReference>
<organism evidence="1 2">
    <name type="scientific">Artomyces pyxidatus</name>
    <dbReference type="NCBI Taxonomy" id="48021"/>
    <lineage>
        <taxon>Eukaryota</taxon>
        <taxon>Fungi</taxon>
        <taxon>Dikarya</taxon>
        <taxon>Basidiomycota</taxon>
        <taxon>Agaricomycotina</taxon>
        <taxon>Agaricomycetes</taxon>
        <taxon>Russulales</taxon>
        <taxon>Auriscalpiaceae</taxon>
        <taxon>Artomyces</taxon>
    </lineage>
</organism>
<keyword evidence="2" id="KW-1185">Reference proteome</keyword>
<name>A0ACB8TEM9_9AGAM</name>
<sequence length="126" mass="13255">MRSSAVFLTVSLALGASAAPLRRAVGSALAARGSGVQFINGVATKVDFDDSQAEALGLGPTLQLPPDLVDFSHLGGPFSPVVSRGTGVEFINGVATKVDFDDSQADVVSQRQSRYFLEPSQQMLWD</sequence>
<reference evidence="1" key="2">
    <citation type="journal article" date="2022" name="New Phytol.">
        <title>Evolutionary transition to the ectomycorrhizal habit in the genomes of a hyperdiverse lineage of mushroom-forming fungi.</title>
        <authorList>
            <person name="Looney B."/>
            <person name="Miyauchi S."/>
            <person name="Morin E."/>
            <person name="Drula E."/>
            <person name="Courty P.E."/>
            <person name="Kohler A."/>
            <person name="Kuo A."/>
            <person name="LaButti K."/>
            <person name="Pangilinan J."/>
            <person name="Lipzen A."/>
            <person name="Riley R."/>
            <person name="Andreopoulos W."/>
            <person name="He G."/>
            <person name="Johnson J."/>
            <person name="Nolan M."/>
            <person name="Tritt A."/>
            <person name="Barry K.W."/>
            <person name="Grigoriev I.V."/>
            <person name="Nagy L.G."/>
            <person name="Hibbett D."/>
            <person name="Henrissat B."/>
            <person name="Matheny P.B."/>
            <person name="Labbe J."/>
            <person name="Martin F.M."/>
        </authorList>
    </citation>
    <scope>NUCLEOTIDE SEQUENCE</scope>
    <source>
        <strain evidence="1">HHB10654</strain>
    </source>
</reference>
<comment type="caution">
    <text evidence="1">The sequence shown here is derived from an EMBL/GenBank/DDBJ whole genome shotgun (WGS) entry which is preliminary data.</text>
</comment>
<proteinExistence type="predicted"/>
<evidence type="ECO:0000313" key="2">
    <source>
        <dbReference type="Proteomes" id="UP000814140"/>
    </source>
</evidence>
<reference evidence="1" key="1">
    <citation type="submission" date="2021-03" db="EMBL/GenBank/DDBJ databases">
        <authorList>
            <consortium name="DOE Joint Genome Institute"/>
            <person name="Ahrendt S."/>
            <person name="Looney B.P."/>
            <person name="Miyauchi S."/>
            <person name="Morin E."/>
            <person name="Drula E."/>
            <person name="Courty P.E."/>
            <person name="Chicoki N."/>
            <person name="Fauchery L."/>
            <person name="Kohler A."/>
            <person name="Kuo A."/>
            <person name="Labutti K."/>
            <person name="Pangilinan J."/>
            <person name="Lipzen A."/>
            <person name="Riley R."/>
            <person name="Andreopoulos W."/>
            <person name="He G."/>
            <person name="Johnson J."/>
            <person name="Barry K.W."/>
            <person name="Grigoriev I.V."/>
            <person name="Nagy L."/>
            <person name="Hibbett D."/>
            <person name="Henrissat B."/>
            <person name="Matheny P.B."/>
            <person name="Labbe J."/>
            <person name="Martin F."/>
        </authorList>
    </citation>
    <scope>NUCLEOTIDE SEQUENCE</scope>
    <source>
        <strain evidence="1">HHB10654</strain>
    </source>
</reference>
<protein>
    <submittedName>
        <fullName evidence="1">Uncharacterized protein</fullName>
    </submittedName>
</protein>